<dbReference type="Proteomes" id="UP001446205">
    <property type="component" value="Unassembled WGS sequence"/>
</dbReference>
<dbReference type="InterPro" id="IPR036707">
    <property type="entry name" value="MinE_sf"/>
</dbReference>
<dbReference type="Pfam" id="PF03776">
    <property type="entry name" value="MinE"/>
    <property type="match status" value="1"/>
</dbReference>
<dbReference type="HAMAP" id="MF_00262">
    <property type="entry name" value="MinE"/>
    <property type="match status" value="1"/>
</dbReference>
<protein>
    <recommendedName>
        <fullName evidence="2 4">Cell division topological specificity factor</fullName>
    </recommendedName>
</protein>
<accession>A0ABU9D3T9</accession>
<evidence type="ECO:0000256" key="1">
    <source>
        <dbReference type="ARBA" id="ARBA00008168"/>
    </source>
</evidence>
<dbReference type="RefSeq" id="WP_341369305.1">
    <property type="nucleotide sequence ID" value="NZ_JBBPCO010000001.1"/>
</dbReference>
<dbReference type="NCBIfam" id="NF001422">
    <property type="entry name" value="PRK00296.1"/>
    <property type="match status" value="1"/>
</dbReference>
<evidence type="ECO:0000256" key="3">
    <source>
        <dbReference type="ARBA" id="ARBA00025265"/>
    </source>
</evidence>
<evidence type="ECO:0000313" key="6">
    <source>
        <dbReference type="Proteomes" id="UP001446205"/>
    </source>
</evidence>
<evidence type="ECO:0000256" key="2">
    <source>
        <dbReference type="ARBA" id="ARBA00020112"/>
    </source>
</evidence>
<dbReference type="NCBIfam" id="TIGR01215">
    <property type="entry name" value="minE"/>
    <property type="match status" value="1"/>
</dbReference>
<gene>
    <name evidence="4 5" type="primary">minE</name>
    <name evidence="5" type="ORF">WOB96_00540</name>
</gene>
<evidence type="ECO:0000256" key="4">
    <source>
        <dbReference type="HAMAP-Rule" id="MF_00262"/>
    </source>
</evidence>
<dbReference type="InterPro" id="IPR005527">
    <property type="entry name" value="MinE"/>
</dbReference>
<organism evidence="5 6">
    <name type="scientific">Thermithiobacillus plumbiphilus</name>
    <dbReference type="NCBI Taxonomy" id="1729899"/>
    <lineage>
        <taxon>Bacteria</taxon>
        <taxon>Pseudomonadati</taxon>
        <taxon>Pseudomonadota</taxon>
        <taxon>Acidithiobacillia</taxon>
        <taxon>Acidithiobacillales</taxon>
        <taxon>Thermithiobacillaceae</taxon>
        <taxon>Thermithiobacillus</taxon>
    </lineage>
</organism>
<sequence>MGILDFIFQKPKTATVAKERLQIILAHERGVGDRAIDADFIPRMQQEILEVVTRYLPISKDDVNINLARQGSVEIFELNVSLNAAAEEKARSGR</sequence>
<dbReference type="SUPFAM" id="SSF55229">
    <property type="entry name" value="Cell division protein MinE topological specificity domain"/>
    <property type="match status" value="1"/>
</dbReference>
<keyword evidence="6" id="KW-1185">Reference proteome</keyword>
<reference evidence="5 6" key="1">
    <citation type="submission" date="2024-04" db="EMBL/GenBank/DDBJ databases">
        <authorList>
            <person name="Abashina T."/>
            <person name="Shaikin A."/>
        </authorList>
    </citation>
    <scope>NUCLEOTIDE SEQUENCE [LARGE SCALE GENOMIC DNA]</scope>
    <source>
        <strain evidence="5 6">AAFK</strain>
    </source>
</reference>
<evidence type="ECO:0000313" key="5">
    <source>
        <dbReference type="EMBL" id="MEK8088239.1"/>
    </source>
</evidence>
<dbReference type="GO" id="GO:0051301">
    <property type="term" value="P:cell division"/>
    <property type="evidence" value="ECO:0007669"/>
    <property type="project" value="UniProtKB-KW"/>
</dbReference>
<keyword evidence="4" id="KW-0131">Cell cycle</keyword>
<proteinExistence type="inferred from homology"/>
<dbReference type="EMBL" id="JBBPCO010000001">
    <property type="protein sequence ID" value="MEK8088239.1"/>
    <property type="molecule type" value="Genomic_DNA"/>
</dbReference>
<comment type="caution">
    <text evidence="5">The sequence shown here is derived from an EMBL/GenBank/DDBJ whole genome shotgun (WGS) entry which is preliminary data.</text>
</comment>
<keyword evidence="4 5" id="KW-0132">Cell division</keyword>
<dbReference type="Gene3D" id="3.30.1070.10">
    <property type="entry name" value="Cell division topological specificity factor MinE"/>
    <property type="match status" value="1"/>
</dbReference>
<comment type="function">
    <text evidence="3 4">Prevents the cell division inhibition by proteins MinC and MinD at internal division sites while permitting inhibition at polar sites. This ensures cell division at the proper site by restricting the formation of a division septum at the midpoint of the long axis of the cell.</text>
</comment>
<comment type="similarity">
    <text evidence="1 4">Belongs to the MinE family.</text>
</comment>
<name>A0ABU9D3T9_9PROT</name>